<keyword evidence="4 7" id="KW-0500">Molybdenum</keyword>
<dbReference type="SUPFAM" id="SSF53218">
    <property type="entry name" value="Molybdenum cofactor biosynthesis proteins"/>
    <property type="match status" value="1"/>
</dbReference>
<comment type="catalytic activity">
    <reaction evidence="6">
        <text>adenylyl-molybdopterin + molybdate = Mo-molybdopterin + AMP + H(+)</text>
        <dbReference type="Rhea" id="RHEA:35047"/>
        <dbReference type="ChEBI" id="CHEBI:15378"/>
        <dbReference type="ChEBI" id="CHEBI:36264"/>
        <dbReference type="ChEBI" id="CHEBI:62727"/>
        <dbReference type="ChEBI" id="CHEBI:71302"/>
        <dbReference type="ChEBI" id="CHEBI:456215"/>
        <dbReference type="EC" id="2.10.1.1"/>
    </reaction>
</comment>
<dbReference type="EMBL" id="CP072384">
    <property type="protein sequence ID" value="QUC07702.1"/>
    <property type="molecule type" value="Genomic_DNA"/>
</dbReference>
<dbReference type="Pfam" id="PF00994">
    <property type="entry name" value="MoCF_biosynth"/>
    <property type="match status" value="1"/>
</dbReference>
<reference evidence="10 11" key="1">
    <citation type="submission" date="2021-03" db="EMBL/GenBank/DDBJ databases">
        <title>Human Oral Microbial Genomes.</title>
        <authorList>
            <person name="Johnston C.D."/>
            <person name="Chen T."/>
            <person name="Dewhirst F.E."/>
        </authorList>
    </citation>
    <scope>NUCLEOTIDE SEQUENCE [LARGE SCALE GENOMIC DNA]</scope>
    <source>
        <strain evidence="10 11">DSMZ 100122</strain>
    </source>
</reference>
<dbReference type="EC" id="2.10.1.1" evidence="7"/>
<sequence length="428" mass="46180">MALFGRRRQVEEEPSIEEAPAPSLPPPPEPDSNGLRRVQDHVDYLLELVEPLKPFGMSVLEAWGQVICEDIDSMINVPQNSTSKVAGYAVRASDLWEEGQPVGSLQLAVGTEHLGVGQAVPVDVGEVVPRGTTAVLPYPFANVDGDRIELVKEVSEGEYLRAAGEHLAVGDRLLSEGDVLTDRSVGMLAAAGIDKVLVRPKPRVVVVSSGADLVEPGEDVGYGEATDANSFLISAAARAAGATVFRVAVHSSDKHELKQAITDQLIRADLVISTTGGRREEYEAVAEAMSEMGLVDAVEVAMSPGRTQTFGLIGDERVPMVMLPGNPVSAYVSFQVFVWPLLKRLTGADVHRKTVRAIARTTMRSIWGQRHLLRAEVIDDGRLRTASRVSDPFAMAELGRANALIVLDEDTELVRPGEAVQCWLLDES</sequence>
<dbReference type="Pfam" id="PF03454">
    <property type="entry name" value="MoeA_C"/>
    <property type="match status" value="1"/>
</dbReference>
<evidence type="ECO:0000313" key="11">
    <source>
        <dbReference type="Proteomes" id="UP000678513"/>
    </source>
</evidence>
<organism evidence="10 11">
    <name type="scientific">Arachnia rubra</name>
    <dbReference type="NCBI Taxonomy" id="1547448"/>
    <lineage>
        <taxon>Bacteria</taxon>
        <taxon>Bacillati</taxon>
        <taxon>Actinomycetota</taxon>
        <taxon>Actinomycetes</taxon>
        <taxon>Propionibacteriales</taxon>
        <taxon>Propionibacteriaceae</taxon>
        <taxon>Arachnia</taxon>
    </lineage>
</organism>
<dbReference type="Gene3D" id="3.90.105.10">
    <property type="entry name" value="Molybdopterin biosynthesis moea protein, domain 2"/>
    <property type="match status" value="1"/>
</dbReference>
<evidence type="ECO:0000256" key="1">
    <source>
        <dbReference type="ARBA" id="ARBA00002901"/>
    </source>
</evidence>
<gene>
    <name evidence="10" type="ORF">J5A65_12345</name>
</gene>
<evidence type="ECO:0000256" key="2">
    <source>
        <dbReference type="ARBA" id="ARBA00005046"/>
    </source>
</evidence>
<evidence type="ECO:0000256" key="6">
    <source>
        <dbReference type="ARBA" id="ARBA00047317"/>
    </source>
</evidence>
<dbReference type="SMART" id="SM00852">
    <property type="entry name" value="MoCF_biosynth"/>
    <property type="match status" value="1"/>
</dbReference>
<comment type="function">
    <text evidence="1 7">Catalyzes the insertion of molybdate into adenylated molybdopterin with the concomitant release of AMP.</text>
</comment>
<comment type="pathway">
    <text evidence="2 7">Cofactor biosynthesis; molybdopterin biosynthesis.</text>
</comment>
<dbReference type="PANTHER" id="PTHR10192">
    <property type="entry name" value="MOLYBDOPTERIN BIOSYNTHESIS PROTEIN"/>
    <property type="match status" value="1"/>
</dbReference>
<dbReference type="SUPFAM" id="SSF63867">
    <property type="entry name" value="MoeA C-terminal domain-like"/>
    <property type="match status" value="1"/>
</dbReference>
<dbReference type="InterPro" id="IPR036135">
    <property type="entry name" value="MoeA_linker/N_sf"/>
</dbReference>
<feature type="region of interest" description="Disordered" evidence="8">
    <location>
        <begin position="1"/>
        <end position="35"/>
    </location>
</feature>
<evidence type="ECO:0000256" key="8">
    <source>
        <dbReference type="SAM" id="MobiDB-lite"/>
    </source>
</evidence>
<dbReference type="InterPro" id="IPR005110">
    <property type="entry name" value="MoeA_linker/N"/>
</dbReference>
<dbReference type="Gene3D" id="3.40.980.10">
    <property type="entry name" value="MoaB/Mog-like domain"/>
    <property type="match status" value="1"/>
</dbReference>
<accession>A0ABX7Y3E5</accession>
<evidence type="ECO:0000259" key="9">
    <source>
        <dbReference type="SMART" id="SM00852"/>
    </source>
</evidence>
<comment type="cofactor">
    <cofactor evidence="7">
        <name>Mg(2+)</name>
        <dbReference type="ChEBI" id="CHEBI:18420"/>
    </cofactor>
</comment>
<dbReference type="Pfam" id="PF03453">
    <property type="entry name" value="MoeA_N"/>
    <property type="match status" value="1"/>
</dbReference>
<dbReference type="InterPro" id="IPR038987">
    <property type="entry name" value="MoeA-like"/>
</dbReference>
<keyword evidence="11" id="KW-1185">Reference proteome</keyword>
<dbReference type="InterPro" id="IPR036688">
    <property type="entry name" value="MoeA_C_domain_IV_sf"/>
</dbReference>
<evidence type="ECO:0000256" key="7">
    <source>
        <dbReference type="RuleBase" id="RU365090"/>
    </source>
</evidence>
<dbReference type="NCBIfam" id="NF045515">
    <property type="entry name" value="Glp_gephyrin"/>
    <property type="match status" value="1"/>
</dbReference>
<keyword evidence="7" id="KW-0460">Magnesium</keyword>
<evidence type="ECO:0000256" key="5">
    <source>
        <dbReference type="ARBA" id="ARBA00023150"/>
    </source>
</evidence>
<keyword evidence="5 7" id="KW-0501">Molybdenum cofactor biosynthesis</keyword>
<dbReference type="InterPro" id="IPR036425">
    <property type="entry name" value="MoaB/Mog-like_dom_sf"/>
</dbReference>
<dbReference type="PANTHER" id="PTHR10192:SF5">
    <property type="entry name" value="GEPHYRIN"/>
    <property type="match status" value="1"/>
</dbReference>
<evidence type="ECO:0000256" key="4">
    <source>
        <dbReference type="ARBA" id="ARBA00022505"/>
    </source>
</evidence>
<dbReference type="InterPro" id="IPR001453">
    <property type="entry name" value="MoaB/Mog_dom"/>
</dbReference>
<evidence type="ECO:0000313" key="10">
    <source>
        <dbReference type="EMBL" id="QUC07702.1"/>
    </source>
</evidence>
<protein>
    <recommendedName>
        <fullName evidence="7">Molybdopterin molybdenumtransferase</fullName>
        <ecNumber evidence="7">2.10.1.1</ecNumber>
    </recommendedName>
</protein>
<dbReference type="Gene3D" id="2.40.340.10">
    <property type="entry name" value="MoeA, C-terminal, domain IV"/>
    <property type="match status" value="1"/>
</dbReference>
<dbReference type="RefSeq" id="WP_212322400.1">
    <property type="nucleotide sequence ID" value="NZ_AP024463.1"/>
</dbReference>
<keyword evidence="7" id="KW-0808">Transferase</keyword>
<dbReference type="SUPFAM" id="SSF63882">
    <property type="entry name" value="MoeA N-terminal region -like"/>
    <property type="match status" value="1"/>
</dbReference>
<feature type="domain" description="MoaB/Mog" evidence="9">
    <location>
        <begin position="205"/>
        <end position="344"/>
    </location>
</feature>
<keyword evidence="7" id="KW-0479">Metal-binding</keyword>
<dbReference type="Proteomes" id="UP000678513">
    <property type="component" value="Chromosome"/>
</dbReference>
<name>A0ABX7Y3E5_9ACTN</name>
<proteinExistence type="inferred from homology"/>
<evidence type="ECO:0000256" key="3">
    <source>
        <dbReference type="ARBA" id="ARBA00010763"/>
    </source>
</evidence>
<dbReference type="Gene3D" id="2.170.190.11">
    <property type="entry name" value="Molybdopterin biosynthesis moea protein, domain 3"/>
    <property type="match status" value="1"/>
</dbReference>
<comment type="similarity">
    <text evidence="3 7">Belongs to the MoeA family.</text>
</comment>
<dbReference type="InterPro" id="IPR005111">
    <property type="entry name" value="MoeA_C_domain_IV"/>
</dbReference>
<dbReference type="CDD" id="cd00887">
    <property type="entry name" value="MoeA"/>
    <property type="match status" value="1"/>
</dbReference>